<keyword evidence="1" id="KW-0472">Membrane</keyword>
<dbReference type="Proteomes" id="UP000503840">
    <property type="component" value="Unassembled WGS sequence"/>
</dbReference>
<name>A0A7J0BI55_9BACT</name>
<protein>
    <submittedName>
        <fullName evidence="2">Uncharacterized protein</fullName>
    </submittedName>
</protein>
<comment type="caution">
    <text evidence="2">The sequence shown here is derived from an EMBL/GenBank/DDBJ whole genome shotgun (WGS) entry which is preliminary data.</text>
</comment>
<feature type="transmembrane region" description="Helical" evidence="1">
    <location>
        <begin position="62"/>
        <end position="82"/>
    </location>
</feature>
<evidence type="ECO:0000313" key="2">
    <source>
        <dbReference type="EMBL" id="GFM33367.1"/>
    </source>
</evidence>
<dbReference type="AlphaFoldDB" id="A0A7J0BI55"/>
<proteinExistence type="predicted"/>
<keyword evidence="1" id="KW-0812">Transmembrane</keyword>
<gene>
    <name evidence="2" type="ORF">DSM101010T_17320</name>
</gene>
<reference evidence="2 3" key="1">
    <citation type="submission" date="2020-05" db="EMBL/GenBank/DDBJ databases">
        <title>Draft genome sequence of Desulfovibrio sp. strain HN2T.</title>
        <authorList>
            <person name="Ueno A."/>
            <person name="Tamazawa S."/>
            <person name="Tamamura S."/>
            <person name="Murakami T."/>
            <person name="Kiyama T."/>
            <person name="Inomata H."/>
            <person name="Amano Y."/>
            <person name="Miyakawa K."/>
            <person name="Tamaki H."/>
            <person name="Naganuma T."/>
            <person name="Kaneko K."/>
        </authorList>
    </citation>
    <scope>NUCLEOTIDE SEQUENCE [LARGE SCALE GENOMIC DNA]</scope>
    <source>
        <strain evidence="2 3">HN2</strain>
    </source>
</reference>
<dbReference type="EMBL" id="BLVO01000013">
    <property type="protein sequence ID" value="GFM33367.1"/>
    <property type="molecule type" value="Genomic_DNA"/>
</dbReference>
<accession>A0A7J0BI55</accession>
<sequence length="100" mass="11220">MPVRSVIESLLIIQKTLLSWGGEGWRITSSASPFENITHFELNGNNSHKKIWLSAHLSQVTILYELISLFCKIIATVFNIIVKFDNQAKCPFAEKPAFAG</sequence>
<keyword evidence="1" id="KW-1133">Transmembrane helix</keyword>
<evidence type="ECO:0000256" key="1">
    <source>
        <dbReference type="SAM" id="Phobius"/>
    </source>
</evidence>
<organism evidence="2 3">
    <name type="scientific">Desulfovibrio subterraneus</name>
    <dbReference type="NCBI Taxonomy" id="2718620"/>
    <lineage>
        <taxon>Bacteria</taxon>
        <taxon>Pseudomonadati</taxon>
        <taxon>Thermodesulfobacteriota</taxon>
        <taxon>Desulfovibrionia</taxon>
        <taxon>Desulfovibrionales</taxon>
        <taxon>Desulfovibrionaceae</taxon>
        <taxon>Desulfovibrio</taxon>
    </lineage>
</organism>
<keyword evidence="3" id="KW-1185">Reference proteome</keyword>
<evidence type="ECO:0000313" key="3">
    <source>
        <dbReference type="Proteomes" id="UP000503840"/>
    </source>
</evidence>